<sequence length="81" mass="9674">MVEKERQRTRRTTLDEAHTRYEGRRDRDKGRPDRVTGVAGHHFSASRELAPSRSRQQIVERPNWLENIALHLVWLREPVDF</sequence>
<feature type="region of interest" description="Disordered" evidence="1">
    <location>
        <begin position="1"/>
        <end position="55"/>
    </location>
</feature>
<proteinExistence type="predicted"/>
<comment type="caution">
    <text evidence="2">The sequence shown here is derived from an EMBL/GenBank/DDBJ whole genome shotgun (WGS) entry which is preliminary data.</text>
</comment>
<name>A0AAV8SLB0_9ROSI</name>
<evidence type="ECO:0000313" key="2">
    <source>
        <dbReference type="EMBL" id="KAJ8752791.1"/>
    </source>
</evidence>
<dbReference type="AlphaFoldDB" id="A0AAV8SLB0"/>
<protein>
    <submittedName>
        <fullName evidence="2">Uncharacterized protein</fullName>
    </submittedName>
</protein>
<dbReference type="EMBL" id="JAIWQS010000010">
    <property type="protein sequence ID" value="KAJ8752791.1"/>
    <property type="molecule type" value="Genomic_DNA"/>
</dbReference>
<evidence type="ECO:0000256" key="1">
    <source>
        <dbReference type="SAM" id="MobiDB-lite"/>
    </source>
</evidence>
<dbReference type="Proteomes" id="UP001159364">
    <property type="component" value="Linkage Group LG10"/>
</dbReference>
<feature type="compositionally biased region" description="Basic and acidic residues" evidence="1">
    <location>
        <begin position="1"/>
        <end position="34"/>
    </location>
</feature>
<gene>
    <name evidence="2" type="ORF">K2173_008526</name>
</gene>
<organism evidence="2 3">
    <name type="scientific">Erythroxylum novogranatense</name>
    <dbReference type="NCBI Taxonomy" id="1862640"/>
    <lineage>
        <taxon>Eukaryota</taxon>
        <taxon>Viridiplantae</taxon>
        <taxon>Streptophyta</taxon>
        <taxon>Embryophyta</taxon>
        <taxon>Tracheophyta</taxon>
        <taxon>Spermatophyta</taxon>
        <taxon>Magnoliopsida</taxon>
        <taxon>eudicotyledons</taxon>
        <taxon>Gunneridae</taxon>
        <taxon>Pentapetalae</taxon>
        <taxon>rosids</taxon>
        <taxon>fabids</taxon>
        <taxon>Malpighiales</taxon>
        <taxon>Erythroxylaceae</taxon>
        <taxon>Erythroxylum</taxon>
    </lineage>
</organism>
<reference evidence="2 3" key="1">
    <citation type="submission" date="2021-09" db="EMBL/GenBank/DDBJ databases">
        <title>Genomic insights and catalytic innovation underlie evolution of tropane alkaloids biosynthesis.</title>
        <authorList>
            <person name="Wang Y.-J."/>
            <person name="Tian T."/>
            <person name="Huang J.-P."/>
            <person name="Huang S.-X."/>
        </authorList>
    </citation>
    <scope>NUCLEOTIDE SEQUENCE [LARGE SCALE GENOMIC DNA]</scope>
    <source>
        <strain evidence="2">KIB-2018</strain>
        <tissue evidence="2">Leaf</tissue>
    </source>
</reference>
<keyword evidence="3" id="KW-1185">Reference proteome</keyword>
<evidence type="ECO:0000313" key="3">
    <source>
        <dbReference type="Proteomes" id="UP001159364"/>
    </source>
</evidence>
<accession>A0AAV8SLB0</accession>